<dbReference type="RefSeq" id="WP_146284782.1">
    <property type="nucleotide sequence ID" value="NZ_BMLP01000001.1"/>
</dbReference>
<evidence type="ECO:0008006" key="4">
    <source>
        <dbReference type="Google" id="ProtNLM"/>
    </source>
</evidence>
<proteinExistence type="predicted"/>
<dbReference type="EMBL" id="BMLP01000001">
    <property type="protein sequence ID" value="GGO30426.1"/>
    <property type="molecule type" value="Genomic_DNA"/>
</dbReference>
<dbReference type="AlphaFoldDB" id="A0A917YJE7"/>
<sequence>MLRIATLLIFLATPLAAHEPGIGPNGGMRVDASPYRVELVPSGTVVNVYVTMDDESAVDTLTMTGTAILLIGGKPVRAPLAPTTPGVLSADTGVEIPADVKGAIQITGADGKTVQAKF</sequence>
<comment type="caution">
    <text evidence="2">The sequence shown here is derived from an EMBL/GenBank/DDBJ whole genome shotgun (WGS) entry which is preliminary data.</text>
</comment>
<feature type="chain" id="PRO_5037111781" description="Copper binding protein CusF" evidence="1">
    <location>
        <begin position="18"/>
        <end position="118"/>
    </location>
</feature>
<evidence type="ECO:0000313" key="2">
    <source>
        <dbReference type="EMBL" id="GGO30426.1"/>
    </source>
</evidence>
<name>A0A917YJE7_9RHOB</name>
<evidence type="ECO:0000313" key="3">
    <source>
        <dbReference type="Proteomes" id="UP000598196"/>
    </source>
</evidence>
<feature type="signal peptide" evidence="1">
    <location>
        <begin position="1"/>
        <end position="17"/>
    </location>
</feature>
<accession>A0A917YJE7</accession>
<evidence type="ECO:0000256" key="1">
    <source>
        <dbReference type="SAM" id="SignalP"/>
    </source>
</evidence>
<protein>
    <recommendedName>
        <fullName evidence="4">Copper binding protein CusF</fullName>
    </recommendedName>
</protein>
<dbReference type="OrthoDB" id="7915804at2"/>
<organism evidence="2 3">
    <name type="scientific">Gemmobacter aquaticus</name>
    <dbReference type="NCBI Taxonomy" id="490185"/>
    <lineage>
        <taxon>Bacteria</taxon>
        <taxon>Pseudomonadati</taxon>
        <taxon>Pseudomonadota</taxon>
        <taxon>Alphaproteobacteria</taxon>
        <taxon>Rhodobacterales</taxon>
        <taxon>Paracoccaceae</taxon>
        <taxon>Gemmobacter</taxon>
    </lineage>
</organism>
<keyword evidence="1" id="KW-0732">Signal</keyword>
<keyword evidence="3" id="KW-1185">Reference proteome</keyword>
<gene>
    <name evidence="2" type="ORF">GCM10010991_15260</name>
</gene>
<dbReference type="Proteomes" id="UP000598196">
    <property type="component" value="Unassembled WGS sequence"/>
</dbReference>
<reference evidence="2 3" key="1">
    <citation type="journal article" date="2014" name="Int. J. Syst. Evol. Microbiol.">
        <title>Complete genome sequence of Corynebacterium casei LMG S-19264T (=DSM 44701T), isolated from a smear-ripened cheese.</title>
        <authorList>
            <consortium name="US DOE Joint Genome Institute (JGI-PGF)"/>
            <person name="Walter F."/>
            <person name="Albersmeier A."/>
            <person name="Kalinowski J."/>
            <person name="Ruckert C."/>
        </authorList>
    </citation>
    <scope>NUCLEOTIDE SEQUENCE [LARGE SCALE GENOMIC DNA]</scope>
    <source>
        <strain evidence="2 3">CGMCC 1.7029</strain>
    </source>
</reference>